<dbReference type="GO" id="GO:0043190">
    <property type="term" value="C:ATP-binding cassette (ABC) transporter complex"/>
    <property type="evidence" value="ECO:0007669"/>
    <property type="project" value="InterPro"/>
</dbReference>
<dbReference type="AlphaFoldDB" id="A0A370DI82"/>
<dbReference type="PANTHER" id="PTHR30188:SF3">
    <property type="entry name" value="ABC TRANSPORTER PERMEASE"/>
    <property type="match status" value="1"/>
</dbReference>
<evidence type="ECO:0000313" key="2">
    <source>
        <dbReference type="EMBL" id="RDH84629.1"/>
    </source>
</evidence>
<sequence>MKRRIEKLGQVAVGAVEELGYGVMLFIESVYWLIMGWFNKQPVSLHLIFTQAVQIGVTASPIVIVLCFSVGMMLAIQGLETLKPYGAQAQVVTGIAVSVTREFAALITGIIVAGRSGSAIAARIGTMKESQEIDALRVIGINPVRYLAAPALVAMLVAMPVLTIFGDLMGMLGGAVYTSYELGMPVDVYMSRSFDVITRFDLMQGIFKSIVFAILIVIVSVLNGFQVKGGAEGVGLATTRSVVMSISLIVIADMIFTFFLTRV</sequence>
<keyword evidence="1" id="KW-1133">Transmembrane helix</keyword>
<gene>
    <name evidence="2" type="ORF">DIZ80_03940</name>
</gene>
<keyword evidence="1" id="KW-0472">Membrane</keyword>
<dbReference type="Pfam" id="PF02405">
    <property type="entry name" value="MlaE"/>
    <property type="match status" value="1"/>
</dbReference>
<feature type="transmembrane region" description="Helical" evidence="1">
    <location>
        <begin position="146"/>
        <end position="165"/>
    </location>
</feature>
<name>A0A370DI82_9GAMM</name>
<evidence type="ECO:0000256" key="1">
    <source>
        <dbReference type="SAM" id="Phobius"/>
    </source>
</evidence>
<dbReference type="PANTHER" id="PTHR30188">
    <property type="entry name" value="ABC TRANSPORTER PERMEASE PROTEIN-RELATED"/>
    <property type="match status" value="1"/>
</dbReference>
<keyword evidence="3" id="KW-1185">Reference proteome</keyword>
<protein>
    <submittedName>
        <fullName evidence="2">ABC transporter</fullName>
    </submittedName>
</protein>
<dbReference type="GO" id="GO:0005548">
    <property type="term" value="F:phospholipid transporter activity"/>
    <property type="evidence" value="ECO:0007669"/>
    <property type="project" value="TreeGrafter"/>
</dbReference>
<proteinExistence type="predicted"/>
<feature type="transmembrane region" description="Helical" evidence="1">
    <location>
        <begin position="12"/>
        <end position="34"/>
    </location>
</feature>
<dbReference type="InterPro" id="IPR030802">
    <property type="entry name" value="Permease_MalE"/>
</dbReference>
<accession>A0A370DI82</accession>
<keyword evidence="1" id="KW-0812">Transmembrane</keyword>
<feature type="transmembrane region" description="Helical" evidence="1">
    <location>
        <begin position="242"/>
        <end position="261"/>
    </location>
</feature>
<organism evidence="2 3">
    <name type="scientific">endosymbiont of Galathealinum brachiosum</name>
    <dbReference type="NCBI Taxonomy" id="2200906"/>
    <lineage>
        <taxon>Bacteria</taxon>
        <taxon>Pseudomonadati</taxon>
        <taxon>Pseudomonadota</taxon>
        <taxon>Gammaproteobacteria</taxon>
        <taxon>sulfur-oxidizing symbionts</taxon>
    </lineage>
</organism>
<dbReference type="EMBL" id="QFXC01000007">
    <property type="protein sequence ID" value="RDH84629.1"/>
    <property type="molecule type" value="Genomic_DNA"/>
</dbReference>
<feature type="transmembrane region" description="Helical" evidence="1">
    <location>
        <begin position="202"/>
        <end position="222"/>
    </location>
</feature>
<evidence type="ECO:0000313" key="3">
    <source>
        <dbReference type="Proteomes" id="UP000254266"/>
    </source>
</evidence>
<comment type="caution">
    <text evidence="2">The sequence shown here is derived from an EMBL/GenBank/DDBJ whole genome shotgun (WGS) entry which is preliminary data.</text>
</comment>
<reference evidence="2 3" key="1">
    <citation type="journal article" date="2018" name="ISME J.">
        <title>Endosymbiont genomes yield clues of tubeworm success.</title>
        <authorList>
            <person name="Li Y."/>
            <person name="Liles M.R."/>
            <person name="Halanych K.M."/>
        </authorList>
    </citation>
    <scope>NUCLEOTIDE SEQUENCE [LARGE SCALE GENOMIC DNA]</scope>
    <source>
        <strain evidence="2">A1464</strain>
    </source>
</reference>
<dbReference type="Proteomes" id="UP000254266">
    <property type="component" value="Unassembled WGS sequence"/>
</dbReference>
<feature type="transmembrane region" description="Helical" evidence="1">
    <location>
        <begin position="54"/>
        <end position="76"/>
    </location>
</feature>